<accession>A0A8T2QNK5</accession>
<comment type="caution">
    <text evidence="9">The sequence shown here is derived from an EMBL/GenBank/DDBJ whole genome shotgun (WGS) entry which is preliminary data.</text>
</comment>
<keyword evidence="10" id="KW-1185">Reference proteome</keyword>
<evidence type="ECO:0000256" key="6">
    <source>
        <dbReference type="ARBA" id="ARBA00034056"/>
    </source>
</evidence>
<organism evidence="9 10">
    <name type="scientific">Ceratopteris richardii</name>
    <name type="common">Triangle waterfern</name>
    <dbReference type="NCBI Taxonomy" id="49495"/>
    <lineage>
        <taxon>Eukaryota</taxon>
        <taxon>Viridiplantae</taxon>
        <taxon>Streptophyta</taxon>
        <taxon>Embryophyta</taxon>
        <taxon>Tracheophyta</taxon>
        <taxon>Polypodiopsida</taxon>
        <taxon>Polypodiidae</taxon>
        <taxon>Polypodiales</taxon>
        <taxon>Pteridineae</taxon>
        <taxon>Pteridaceae</taxon>
        <taxon>Parkerioideae</taxon>
        <taxon>Ceratopteris</taxon>
    </lineage>
</organism>
<evidence type="ECO:0000256" key="2">
    <source>
        <dbReference type="ARBA" id="ARBA00007166"/>
    </source>
</evidence>
<keyword evidence="3" id="KW-0413">Isomerase</keyword>
<evidence type="ECO:0000256" key="3">
    <source>
        <dbReference type="ARBA" id="ARBA00023235"/>
    </source>
</evidence>
<proteinExistence type="inferred from homology"/>
<dbReference type="EMBL" id="CM035438">
    <property type="protein sequence ID" value="KAH7285587.1"/>
    <property type="molecule type" value="Genomic_DNA"/>
</dbReference>
<dbReference type="Gene3D" id="1.10.890.20">
    <property type="match status" value="1"/>
</dbReference>
<comment type="pathway">
    <text evidence="1">Secondary metabolite biosynthesis; flavonoid biosynthesis.</text>
</comment>
<evidence type="ECO:0000256" key="1">
    <source>
        <dbReference type="ARBA" id="ARBA00004966"/>
    </source>
</evidence>
<dbReference type="InterPro" id="IPR016089">
    <property type="entry name" value="Chalcone_isomerase_bundle_sf"/>
</dbReference>
<protein>
    <recommendedName>
        <fullName evidence="7">Chalcone-flavonone isomerase family protein</fullName>
    </recommendedName>
</protein>
<dbReference type="PANTHER" id="PTHR28039">
    <property type="entry name" value="CHALCONE--FLAVONONE ISOMERASE 1-RELATED"/>
    <property type="match status" value="1"/>
</dbReference>
<dbReference type="Gene3D" id="3.50.70.10">
    <property type="match status" value="1"/>
</dbReference>
<evidence type="ECO:0000256" key="5">
    <source>
        <dbReference type="ARBA" id="ARBA00025429"/>
    </source>
</evidence>
<evidence type="ECO:0000313" key="9">
    <source>
        <dbReference type="EMBL" id="KAH7285587.1"/>
    </source>
</evidence>
<comment type="function">
    <text evidence="5">Catalyzes the intramolecular cyclization of bicyclic chalcones into tricyclic (S)-flavanones. Responsible for the isomerization of 4,2',4',6'-tetrahydroxychalcone (also termed chalcone) into naringenin.</text>
</comment>
<evidence type="ECO:0000256" key="7">
    <source>
        <dbReference type="RuleBase" id="RU361158"/>
    </source>
</evidence>
<dbReference type="InterPro" id="IPR044164">
    <property type="entry name" value="CFI"/>
</dbReference>
<reference evidence="9" key="1">
    <citation type="submission" date="2021-08" db="EMBL/GenBank/DDBJ databases">
        <title>WGS assembly of Ceratopteris richardii.</title>
        <authorList>
            <person name="Marchant D.B."/>
            <person name="Chen G."/>
            <person name="Jenkins J."/>
            <person name="Shu S."/>
            <person name="Leebens-Mack J."/>
            <person name="Grimwood J."/>
            <person name="Schmutz J."/>
            <person name="Soltis P."/>
            <person name="Soltis D."/>
            <person name="Chen Z.-H."/>
        </authorList>
    </citation>
    <scope>NUCLEOTIDE SEQUENCE</scope>
    <source>
        <strain evidence="9">Whitten #5841</strain>
        <tissue evidence="9">Leaf</tissue>
    </source>
</reference>
<evidence type="ECO:0000256" key="4">
    <source>
        <dbReference type="ARBA" id="ARBA00023241"/>
    </source>
</evidence>
<sequence>MSAFSTMTNACGCKQLDFGSLDIEGIPFAATATTLGSTTELILGGAGFRGLEIQGKLIKFTAIGIYVEAAIIPHLSQKLAGKSLEELCENDLIFNEVVAAPHDKLVRVTFLAPLTGPQYSEKVVERIGLIENSGVKEESLKLFLEIFKTENFPPGTSVVVSFTKSALKIAFTKDNEIPKEPAAVIEDEAFACGFLASIIGKDGVSPAAKNSFAKRIYNHLK</sequence>
<comment type="similarity">
    <text evidence="2 7">Belongs to the chalcone isomerase family.</text>
</comment>
<keyword evidence="4" id="KW-0284">Flavonoid biosynthesis</keyword>
<gene>
    <name evidence="9" type="ORF">KP509_33G035400</name>
</gene>
<comment type="catalytic activity">
    <reaction evidence="6">
        <text>a chalcone = a flavanone.</text>
        <dbReference type="EC" id="5.5.1.6"/>
    </reaction>
</comment>
<dbReference type="AlphaFoldDB" id="A0A8T2QNK5"/>
<dbReference type="Proteomes" id="UP000825935">
    <property type="component" value="Chromosome 33"/>
</dbReference>
<feature type="domain" description="Chalcone isomerase" evidence="8">
    <location>
        <begin position="23"/>
        <end position="216"/>
    </location>
</feature>
<evidence type="ECO:0000259" key="8">
    <source>
        <dbReference type="Pfam" id="PF02431"/>
    </source>
</evidence>
<dbReference type="Pfam" id="PF02431">
    <property type="entry name" value="Chalcone"/>
    <property type="match status" value="1"/>
</dbReference>
<dbReference type="OMA" id="CGADSEK"/>
<dbReference type="GO" id="GO:0045430">
    <property type="term" value="F:chalcone isomerase activity"/>
    <property type="evidence" value="ECO:0007669"/>
    <property type="project" value="UniProtKB-EC"/>
</dbReference>
<evidence type="ECO:0000313" key="10">
    <source>
        <dbReference type="Proteomes" id="UP000825935"/>
    </source>
</evidence>
<dbReference type="PANTHER" id="PTHR28039:SF8">
    <property type="entry name" value="CHALCONE--FLAVANONE ISOMERASE 1-RELATED"/>
    <property type="match status" value="1"/>
</dbReference>
<dbReference type="SUPFAM" id="SSF54626">
    <property type="entry name" value="Chalcone isomerase"/>
    <property type="match status" value="1"/>
</dbReference>
<dbReference type="GO" id="GO:0009813">
    <property type="term" value="P:flavonoid biosynthetic process"/>
    <property type="evidence" value="ECO:0007669"/>
    <property type="project" value="UniProtKB-KW"/>
</dbReference>
<dbReference type="InterPro" id="IPR036298">
    <property type="entry name" value="Chalcone_isomerase_sf"/>
</dbReference>
<name>A0A8T2QNK5_CERRI</name>
<dbReference type="InterPro" id="IPR016087">
    <property type="entry name" value="Chalcone_isomerase"/>
</dbReference>
<dbReference type="InterPro" id="IPR016088">
    <property type="entry name" value="Chalcone_isomerase_3-sand"/>
</dbReference>
<dbReference type="OrthoDB" id="1903537at2759"/>